<accession>A0A2I0B3N3</accession>
<dbReference type="Proteomes" id="UP000236161">
    <property type="component" value="Unassembled WGS sequence"/>
</dbReference>
<reference evidence="1 2" key="1">
    <citation type="journal article" date="2017" name="Nature">
        <title>The Apostasia genome and the evolution of orchids.</title>
        <authorList>
            <person name="Zhang G.Q."/>
            <person name="Liu K.W."/>
            <person name="Li Z."/>
            <person name="Lohaus R."/>
            <person name="Hsiao Y.Y."/>
            <person name="Niu S.C."/>
            <person name="Wang J.Y."/>
            <person name="Lin Y.C."/>
            <person name="Xu Q."/>
            <person name="Chen L.J."/>
            <person name="Yoshida K."/>
            <person name="Fujiwara S."/>
            <person name="Wang Z.W."/>
            <person name="Zhang Y.Q."/>
            <person name="Mitsuda N."/>
            <person name="Wang M."/>
            <person name="Liu G.H."/>
            <person name="Pecoraro L."/>
            <person name="Huang H.X."/>
            <person name="Xiao X.J."/>
            <person name="Lin M."/>
            <person name="Wu X.Y."/>
            <person name="Wu W.L."/>
            <person name="Chen Y.Y."/>
            <person name="Chang S.B."/>
            <person name="Sakamoto S."/>
            <person name="Ohme-Takagi M."/>
            <person name="Yagi M."/>
            <person name="Zeng S.J."/>
            <person name="Shen C.Y."/>
            <person name="Yeh C.M."/>
            <person name="Luo Y.B."/>
            <person name="Tsai W.C."/>
            <person name="Van de Peer Y."/>
            <person name="Liu Z.J."/>
        </authorList>
    </citation>
    <scope>NUCLEOTIDE SEQUENCE [LARGE SCALE GENOMIC DNA]</scope>
    <source>
        <strain evidence="2">cv. Shenzhen</strain>
        <tissue evidence="1">Stem</tissue>
    </source>
</reference>
<sequence length="66" mass="7932">MLGIKEIKLYLTSNFKMKDLCEINTILDIKISKHDNDFSMNQSHYINKLLTKYNYIRIKELHMILV</sequence>
<evidence type="ECO:0000313" key="1">
    <source>
        <dbReference type="EMBL" id="PKA62404.1"/>
    </source>
</evidence>
<evidence type="ECO:0000313" key="2">
    <source>
        <dbReference type="Proteomes" id="UP000236161"/>
    </source>
</evidence>
<dbReference type="OrthoDB" id="785858at2759"/>
<name>A0A2I0B3N3_9ASPA</name>
<keyword evidence="2" id="KW-1185">Reference proteome</keyword>
<proteinExistence type="predicted"/>
<protein>
    <recommendedName>
        <fullName evidence="3">Retrovirus-related Pol polyprotein from transposon TNT 1-94</fullName>
    </recommendedName>
</protein>
<gene>
    <name evidence="1" type="ORF">AXF42_Ash009290</name>
</gene>
<dbReference type="AlphaFoldDB" id="A0A2I0B3N3"/>
<evidence type="ECO:0008006" key="3">
    <source>
        <dbReference type="Google" id="ProtNLM"/>
    </source>
</evidence>
<dbReference type="EMBL" id="KZ451917">
    <property type="protein sequence ID" value="PKA62404.1"/>
    <property type="molecule type" value="Genomic_DNA"/>
</dbReference>
<organism evidence="1 2">
    <name type="scientific">Apostasia shenzhenica</name>
    <dbReference type="NCBI Taxonomy" id="1088818"/>
    <lineage>
        <taxon>Eukaryota</taxon>
        <taxon>Viridiplantae</taxon>
        <taxon>Streptophyta</taxon>
        <taxon>Embryophyta</taxon>
        <taxon>Tracheophyta</taxon>
        <taxon>Spermatophyta</taxon>
        <taxon>Magnoliopsida</taxon>
        <taxon>Liliopsida</taxon>
        <taxon>Asparagales</taxon>
        <taxon>Orchidaceae</taxon>
        <taxon>Apostasioideae</taxon>
        <taxon>Apostasia</taxon>
    </lineage>
</organism>